<accession>A0A066S0N1</accession>
<dbReference type="OrthoDB" id="278693at2"/>
<comment type="caution">
    <text evidence="1">The sequence shown here is derived from an EMBL/GenBank/DDBJ whole genome shotgun (WGS) entry which is preliminary data.</text>
</comment>
<dbReference type="InterPro" id="IPR012347">
    <property type="entry name" value="Ferritin-like"/>
</dbReference>
<reference evidence="1 2" key="1">
    <citation type="submission" date="2014-04" db="EMBL/GenBank/DDBJ databases">
        <title>Draft genome sequence of Photobacterium halotolerans S2753: a solonamide, ngercheumicin and holomycin producer.</title>
        <authorList>
            <person name="Machado H.R."/>
            <person name="Gram L."/>
        </authorList>
    </citation>
    <scope>NUCLEOTIDE SEQUENCE [LARGE SCALE GENOMIC DNA]</scope>
    <source>
        <strain evidence="1 2">S2753</strain>
    </source>
</reference>
<dbReference type="Proteomes" id="UP000027192">
    <property type="component" value="Unassembled WGS sequence"/>
</dbReference>
<dbReference type="STRING" id="1654360.EA58_02970"/>
<sequence length="152" mass="17966">MQVETLKDVLHWTKEFHHHLSHCLSRGVNRQTDERARMLLNYLADHEQRLSKVVSEFETSGDAHVLNTWCYEYLQKSPIVRHQHCEVPFAKLDAAQIIDVIVDQHQQVIELYRYLSARADIPAAKELLETLESLEEHEIMRMVHSTHRFEDL</sequence>
<keyword evidence="2" id="KW-1185">Reference proteome</keyword>
<evidence type="ECO:0000313" key="2">
    <source>
        <dbReference type="Proteomes" id="UP000027192"/>
    </source>
</evidence>
<dbReference type="Gene3D" id="1.20.1260.10">
    <property type="match status" value="1"/>
</dbReference>
<dbReference type="EMBL" id="JMIB01000004">
    <property type="protein sequence ID" value="KDM93168.1"/>
    <property type="molecule type" value="Genomic_DNA"/>
</dbReference>
<proteinExistence type="predicted"/>
<protein>
    <submittedName>
        <fullName evidence="1">ATPase</fullName>
    </submittedName>
</protein>
<dbReference type="AlphaFoldDB" id="A0A066S0N1"/>
<name>A0A066S0N1_9GAMM</name>
<dbReference type="RefSeq" id="WP_036748697.1">
    <property type="nucleotide sequence ID" value="NZ_JAGSGC010000002.1"/>
</dbReference>
<organism evidence="1 2">
    <name type="scientific">Photobacterium galatheae</name>
    <dbReference type="NCBI Taxonomy" id="1654360"/>
    <lineage>
        <taxon>Bacteria</taxon>
        <taxon>Pseudomonadati</taxon>
        <taxon>Pseudomonadota</taxon>
        <taxon>Gammaproteobacteria</taxon>
        <taxon>Vibrionales</taxon>
        <taxon>Vibrionaceae</taxon>
        <taxon>Photobacterium</taxon>
    </lineage>
</organism>
<gene>
    <name evidence="1" type="ORF">EA58_02970</name>
</gene>
<evidence type="ECO:0000313" key="1">
    <source>
        <dbReference type="EMBL" id="KDM93168.1"/>
    </source>
</evidence>